<sequence length="56" mass="6952">KEYDNEKYISEEYYNKDEYEVYLNTRSESYLRNTISKNKRVSARFQSYVKLQLLKI</sequence>
<organism evidence="1 2">
    <name type="scientific">Funneliformis caledonium</name>
    <dbReference type="NCBI Taxonomy" id="1117310"/>
    <lineage>
        <taxon>Eukaryota</taxon>
        <taxon>Fungi</taxon>
        <taxon>Fungi incertae sedis</taxon>
        <taxon>Mucoromycota</taxon>
        <taxon>Glomeromycotina</taxon>
        <taxon>Glomeromycetes</taxon>
        <taxon>Glomerales</taxon>
        <taxon>Glomeraceae</taxon>
        <taxon>Funneliformis</taxon>
    </lineage>
</organism>
<gene>
    <name evidence="1" type="ORF">FCALED_LOCUS2714</name>
</gene>
<comment type="caution">
    <text evidence="1">The sequence shown here is derived from an EMBL/GenBank/DDBJ whole genome shotgun (WGS) entry which is preliminary data.</text>
</comment>
<proteinExistence type="predicted"/>
<name>A0A9N8WEZ1_9GLOM</name>
<dbReference type="AlphaFoldDB" id="A0A9N8WEZ1"/>
<dbReference type="EMBL" id="CAJVPQ010000432">
    <property type="protein sequence ID" value="CAG8481102.1"/>
    <property type="molecule type" value="Genomic_DNA"/>
</dbReference>
<dbReference type="Proteomes" id="UP000789570">
    <property type="component" value="Unassembled WGS sequence"/>
</dbReference>
<feature type="non-terminal residue" evidence="1">
    <location>
        <position position="1"/>
    </location>
</feature>
<keyword evidence="2" id="KW-1185">Reference proteome</keyword>
<accession>A0A9N8WEZ1</accession>
<protein>
    <submittedName>
        <fullName evidence="1">1511_t:CDS:1</fullName>
    </submittedName>
</protein>
<reference evidence="1" key="1">
    <citation type="submission" date="2021-06" db="EMBL/GenBank/DDBJ databases">
        <authorList>
            <person name="Kallberg Y."/>
            <person name="Tangrot J."/>
            <person name="Rosling A."/>
        </authorList>
    </citation>
    <scope>NUCLEOTIDE SEQUENCE</scope>
    <source>
        <strain evidence="1">UK204</strain>
    </source>
</reference>
<evidence type="ECO:0000313" key="1">
    <source>
        <dbReference type="EMBL" id="CAG8481102.1"/>
    </source>
</evidence>
<evidence type="ECO:0000313" key="2">
    <source>
        <dbReference type="Proteomes" id="UP000789570"/>
    </source>
</evidence>